<dbReference type="InterPro" id="IPR054351">
    <property type="entry name" value="NADH_UbQ_OxRdtase_ferredoxin"/>
</dbReference>
<dbReference type="CDD" id="cd02772">
    <property type="entry name" value="MopB_NDH-1_NuoG2"/>
    <property type="match status" value="1"/>
</dbReference>
<evidence type="ECO:0000256" key="5">
    <source>
        <dbReference type="ARBA" id="ARBA00022967"/>
    </source>
</evidence>
<dbReference type="AlphaFoldDB" id="A0A1F6UH48"/>
<dbReference type="Gene3D" id="3.10.20.740">
    <property type="match status" value="1"/>
</dbReference>
<dbReference type="PROSITE" id="PS51669">
    <property type="entry name" value="4FE4S_MOW_BIS_MGD"/>
    <property type="match status" value="1"/>
</dbReference>
<dbReference type="Gene3D" id="3.40.228.10">
    <property type="entry name" value="Dimethylsulfoxide Reductase, domain 2"/>
    <property type="match status" value="1"/>
</dbReference>
<evidence type="ECO:0000259" key="12">
    <source>
        <dbReference type="PROSITE" id="PS51669"/>
    </source>
</evidence>
<organism evidence="14 15">
    <name type="scientific">Candidatus Muproteobacteria bacterium RBG_19FT_COMBO_61_10</name>
    <dbReference type="NCBI Taxonomy" id="1817761"/>
    <lineage>
        <taxon>Bacteria</taxon>
        <taxon>Pseudomonadati</taxon>
        <taxon>Pseudomonadota</taxon>
        <taxon>Candidatus Muproteobacteria</taxon>
    </lineage>
</organism>
<evidence type="ECO:0000256" key="9">
    <source>
        <dbReference type="ARBA" id="ARBA00047712"/>
    </source>
</evidence>
<dbReference type="EMBL" id="MFSV01000183">
    <property type="protein sequence ID" value="OGI56612.1"/>
    <property type="molecule type" value="Genomic_DNA"/>
</dbReference>
<evidence type="ECO:0000256" key="6">
    <source>
        <dbReference type="ARBA" id="ARBA00023004"/>
    </source>
</evidence>
<keyword evidence="5 10" id="KW-1278">Translocase</keyword>
<keyword evidence="6 10" id="KW-0408">Iron</keyword>
<dbReference type="Gene3D" id="3.40.50.740">
    <property type="match status" value="2"/>
</dbReference>
<dbReference type="PANTHER" id="PTHR43105:SF13">
    <property type="entry name" value="NADH-UBIQUINONE OXIDOREDUCTASE 75 KDA SUBUNIT, MITOCHONDRIAL"/>
    <property type="match status" value="1"/>
</dbReference>
<reference evidence="14 15" key="1">
    <citation type="journal article" date="2016" name="Nat. Commun.">
        <title>Thousands of microbial genomes shed light on interconnected biogeochemical processes in an aquifer system.</title>
        <authorList>
            <person name="Anantharaman K."/>
            <person name="Brown C.T."/>
            <person name="Hug L.A."/>
            <person name="Sharon I."/>
            <person name="Castelle C.J."/>
            <person name="Probst A.J."/>
            <person name="Thomas B.C."/>
            <person name="Singh A."/>
            <person name="Wilkins M.J."/>
            <person name="Karaoz U."/>
            <person name="Brodie E.L."/>
            <person name="Williams K.H."/>
            <person name="Hubbard S.S."/>
            <person name="Banfield J.F."/>
        </authorList>
    </citation>
    <scope>NUCLEOTIDE SEQUENCE [LARGE SCALE GENOMIC DNA]</scope>
</reference>
<dbReference type="GO" id="GO:0051537">
    <property type="term" value="F:2 iron, 2 sulfur cluster binding"/>
    <property type="evidence" value="ECO:0007669"/>
    <property type="project" value="UniProtKB-UniRule"/>
</dbReference>
<dbReference type="SUPFAM" id="SSF54862">
    <property type="entry name" value="4Fe-4S ferredoxins"/>
    <property type="match status" value="1"/>
</dbReference>
<dbReference type="FunFam" id="3.10.20.740:FF:000001">
    <property type="entry name" value="NADH-quinone oxidoreductase subunit G"/>
    <property type="match status" value="1"/>
</dbReference>
<dbReference type="Proteomes" id="UP000177950">
    <property type="component" value="Unassembled WGS sequence"/>
</dbReference>
<evidence type="ECO:0000256" key="3">
    <source>
        <dbReference type="ARBA" id="ARBA00022485"/>
    </source>
</evidence>
<dbReference type="GO" id="GO:0016651">
    <property type="term" value="F:oxidoreductase activity, acting on NAD(P)H"/>
    <property type="evidence" value="ECO:0007669"/>
    <property type="project" value="InterPro"/>
</dbReference>
<dbReference type="Pfam" id="PF13510">
    <property type="entry name" value="Fer2_4"/>
    <property type="match status" value="1"/>
</dbReference>
<evidence type="ECO:0000256" key="1">
    <source>
        <dbReference type="ARBA" id="ARBA00001966"/>
    </source>
</evidence>
<comment type="cofactor">
    <cofactor evidence="1 10">
        <name>[4Fe-4S] cluster</name>
        <dbReference type="ChEBI" id="CHEBI:49883"/>
    </cofactor>
</comment>
<evidence type="ECO:0000256" key="2">
    <source>
        <dbReference type="ARBA" id="ARBA00005404"/>
    </source>
</evidence>
<dbReference type="FunFam" id="3.30.70.20:FF:000002">
    <property type="entry name" value="NADH-ubiquinone oxidoreductase 75 kDa subunit"/>
    <property type="match status" value="1"/>
</dbReference>
<dbReference type="SUPFAM" id="SSF54292">
    <property type="entry name" value="2Fe-2S ferredoxin-like"/>
    <property type="match status" value="1"/>
</dbReference>
<dbReference type="Pfam" id="PF00384">
    <property type="entry name" value="Molybdopterin"/>
    <property type="match status" value="1"/>
</dbReference>
<dbReference type="InterPro" id="IPR019574">
    <property type="entry name" value="NADH_UbQ_OxRdtase_Gsu_4Fe4S-bd"/>
</dbReference>
<dbReference type="Pfam" id="PF22151">
    <property type="entry name" value="Fer4_NDSU1"/>
    <property type="match status" value="1"/>
</dbReference>
<dbReference type="NCBIfam" id="TIGR01973">
    <property type="entry name" value="NuoG"/>
    <property type="match status" value="1"/>
</dbReference>
<feature type="domain" description="2Fe-2S ferredoxin-type" evidence="11">
    <location>
        <begin position="1"/>
        <end position="78"/>
    </location>
</feature>
<accession>A0A1F6UH48</accession>
<dbReference type="PROSITE" id="PS51839">
    <property type="entry name" value="4FE4S_HC3"/>
    <property type="match status" value="1"/>
</dbReference>
<evidence type="ECO:0000259" key="13">
    <source>
        <dbReference type="PROSITE" id="PS51839"/>
    </source>
</evidence>
<proteinExistence type="inferred from homology"/>
<dbReference type="CDD" id="cd00207">
    <property type="entry name" value="fer2"/>
    <property type="match status" value="1"/>
</dbReference>
<feature type="domain" description="4Fe-4S His(Cys)3-ligated-type" evidence="13">
    <location>
        <begin position="78"/>
        <end position="117"/>
    </location>
</feature>
<dbReference type="Pfam" id="PF10588">
    <property type="entry name" value="NADH-G_4Fe-4S_3"/>
    <property type="match status" value="1"/>
</dbReference>
<evidence type="ECO:0000256" key="4">
    <source>
        <dbReference type="ARBA" id="ARBA00022723"/>
    </source>
</evidence>
<keyword evidence="10" id="KW-0001">2Fe-2S</keyword>
<comment type="similarity">
    <text evidence="2 10">Belongs to the complex I 75 kDa subunit family.</text>
</comment>
<dbReference type="Gene3D" id="3.30.70.20">
    <property type="match status" value="1"/>
</dbReference>
<evidence type="ECO:0000313" key="15">
    <source>
        <dbReference type="Proteomes" id="UP000177950"/>
    </source>
</evidence>
<keyword evidence="3 10" id="KW-0004">4Fe-4S</keyword>
<dbReference type="SMART" id="SM00929">
    <property type="entry name" value="NADH-G_4Fe-4S_3"/>
    <property type="match status" value="1"/>
</dbReference>
<dbReference type="InterPro" id="IPR050123">
    <property type="entry name" value="Prok_molybdopt-oxidoreductase"/>
</dbReference>
<dbReference type="PROSITE" id="PS51085">
    <property type="entry name" value="2FE2S_FER_2"/>
    <property type="match status" value="1"/>
</dbReference>
<dbReference type="PROSITE" id="PS00642">
    <property type="entry name" value="COMPLEX1_75K_2"/>
    <property type="match status" value="1"/>
</dbReference>
<sequence>MLNIEIDGRKLEVEEGSMVIEAADAAGIYIPRFCYHKKLSVAANCRMCLVEVEKVGKPLPACATPVTEGMKVHTHSAKAVDAQKGVMEFLLINHPLDCPICDQGGECQLQDLAVGYGGDVSRFQENKRVVMDKYIGPLIATDMTRCIHCTRCVRFGQEIAGLMELGATGRGEHMRIGTYIENTVDSELSGNMIDLCPVGALTSRPFRYSARSWELQDHASVSPHDCVGSNLTVQARGNKVMRVLPRENEGINETWLSDRDRYSYTALDSSDRLSTPMIRRDGELRATDWTTALEFAAAGLRKLIQQRGADSLGALAAPTSTVEEFYLLQKLTRALGSGNVDHRLRARDFSDDEQAPLFPWLGQSIQELEDLDTVLLIGSNVRKDQPLIAHRLRKAFLKGAKVMAVNPLDYDFSFRLAGKVIAAPYDLPGALARIAGALSALAGKALPDTVRAWMDSGPATQAEQSIAAHLHAGERTTLLLGNAATGHAQAADLRALAELIAGLCDARFGYLPEANSAGGWLAGCLPQRGVAGDAAAVKGRNAYDQFVPPLKGYILLGTEPALDCWDGAAARRALAGADFAVALSMFKQGADEHADVLLPMAAFTETSGTYVNCEGRLQSFAGAVAPPGEARPGWKILRVLGNLLQLPGFAYNSSDEVCAEVAQKPATPDNHLREWRLHTPPIREAGLTRIVDVPAYASDMLVRRAQPLQLTRDNAKPAARMNAGQASRLGLTGNAKVQVHLGGGQAELALLIDKRVPDGCVLVAAGYAETADLGGQGAAHVVGSAP</sequence>
<dbReference type="GO" id="GO:0042773">
    <property type="term" value="P:ATP synthesis coupled electron transport"/>
    <property type="evidence" value="ECO:0007669"/>
    <property type="project" value="InterPro"/>
</dbReference>
<dbReference type="EC" id="7.1.1.-" evidence="10"/>
<dbReference type="GO" id="GO:0048038">
    <property type="term" value="F:quinone binding"/>
    <property type="evidence" value="ECO:0007669"/>
    <property type="project" value="UniProtKB-UniRule"/>
</dbReference>
<evidence type="ECO:0000259" key="11">
    <source>
        <dbReference type="PROSITE" id="PS51085"/>
    </source>
</evidence>
<dbReference type="InterPro" id="IPR001041">
    <property type="entry name" value="2Fe-2S_ferredoxin-type"/>
</dbReference>
<dbReference type="GO" id="GO:0016020">
    <property type="term" value="C:membrane"/>
    <property type="evidence" value="ECO:0007669"/>
    <property type="project" value="InterPro"/>
</dbReference>
<dbReference type="GO" id="GO:0051539">
    <property type="term" value="F:4 iron, 4 sulfur cluster binding"/>
    <property type="evidence" value="ECO:0007669"/>
    <property type="project" value="UniProtKB-KW"/>
</dbReference>
<comment type="function">
    <text evidence="10">NDH-1 shuttles electrons from NADH, via FMN and iron-sulfur (Fe-S) centers, to quinones in the respiratory chain. Couples the redox reaction to proton translocation (for every two electrons transferred, four hydrogen ions are translocated across the cytoplasmic membrane), and thus conserves the redox energy in a proton gradient.</text>
</comment>
<dbReference type="GO" id="GO:0046872">
    <property type="term" value="F:metal ion binding"/>
    <property type="evidence" value="ECO:0007669"/>
    <property type="project" value="UniProtKB-UniRule"/>
</dbReference>
<comment type="catalytic activity">
    <reaction evidence="9 10">
        <text>a quinone + NADH + 5 H(+)(in) = a quinol + NAD(+) + 4 H(+)(out)</text>
        <dbReference type="Rhea" id="RHEA:57888"/>
        <dbReference type="ChEBI" id="CHEBI:15378"/>
        <dbReference type="ChEBI" id="CHEBI:24646"/>
        <dbReference type="ChEBI" id="CHEBI:57540"/>
        <dbReference type="ChEBI" id="CHEBI:57945"/>
        <dbReference type="ChEBI" id="CHEBI:132124"/>
    </reaction>
</comment>
<dbReference type="InterPro" id="IPR036010">
    <property type="entry name" value="2Fe-2S_ferredoxin-like_sf"/>
</dbReference>
<comment type="caution">
    <text evidence="14">The sequence shown here is derived from an EMBL/GenBank/DDBJ whole genome shotgun (WGS) entry which is preliminary data.</text>
</comment>
<feature type="domain" description="4Fe-4S Mo/W bis-MGD-type" evidence="12">
    <location>
        <begin position="215"/>
        <end position="271"/>
    </location>
</feature>
<keyword evidence="4 10" id="KW-0479">Metal-binding</keyword>
<dbReference type="SUPFAM" id="SSF53706">
    <property type="entry name" value="Formate dehydrogenase/DMSO reductase, domains 1-3"/>
    <property type="match status" value="1"/>
</dbReference>
<comment type="cofactor">
    <cofactor evidence="10">
        <name>[2Fe-2S] cluster</name>
        <dbReference type="ChEBI" id="CHEBI:190135"/>
    </cofactor>
    <text evidence="10">Binds 1 [2Fe-2S] cluster per subunit.</text>
</comment>
<dbReference type="Pfam" id="PF22117">
    <property type="entry name" value="Fer4_Nqo3"/>
    <property type="match status" value="1"/>
</dbReference>
<dbReference type="InterPro" id="IPR006963">
    <property type="entry name" value="Mopterin_OxRdtase_4Fe-4S_dom"/>
</dbReference>
<dbReference type="GO" id="GO:0008137">
    <property type="term" value="F:NADH dehydrogenase (ubiquinone) activity"/>
    <property type="evidence" value="ECO:0007669"/>
    <property type="project" value="UniProtKB-UniRule"/>
</dbReference>
<keyword evidence="8 10" id="KW-0520">NAD</keyword>
<keyword evidence="10" id="KW-0874">Quinone</keyword>
<evidence type="ECO:0000256" key="8">
    <source>
        <dbReference type="ARBA" id="ARBA00023027"/>
    </source>
</evidence>
<dbReference type="InterPro" id="IPR000283">
    <property type="entry name" value="NADH_UbQ_OxRdtase_75kDa_su_CS"/>
</dbReference>
<keyword evidence="7 10" id="KW-0411">Iron-sulfur</keyword>
<gene>
    <name evidence="14" type="ORF">A2V58_00990</name>
</gene>
<name>A0A1F6UH48_9PROT</name>
<evidence type="ECO:0000256" key="7">
    <source>
        <dbReference type="ARBA" id="ARBA00023014"/>
    </source>
</evidence>
<dbReference type="PROSITE" id="PS00641">
    <property type="entry name" value="COMPLEX1_75K_1"/>
    <property type="match status" value="1"/>
</dbReference>
<evidence type="ECO:0000313" key="14">
    <source>
        <dbReference type="EMBL" id="OGI56612.1"/>
    </source>
</evidence>
<protein>
    <recommendedName>
        <fullName evidence="10">NADH-quinone oxidoreductase</fullName>
        <ecNumber evidence="10">7.1.1.-</ecNumber>
    </recommendedName>
</protein>
<dbReference type="PROSITE" id="PS00643">
    <property type="entry name" value="COMPLEX1_75K_3"/>
    <property type="match status" value="1"/>
</dbReference>
<dbReference type="PANTHER" id="PTHR43105">
    <property type="entry name" value="RESPIRATORY NITRATE REDUCTASE"/>
    <property type="match status" value="1"/>
</dbReference>
<dbReference type="InterPro" id="IPR006656">
    <property type="entry name" value="Mopterin_OxRdtase"/>
</dbReference>
<dbReference type="InterPro" id="IPR010228">
    <property type="entry name" value="NADH_UbQ_OxRdtase_Gsu"/>
</dbReference>
<evidence type="ECO:0000256" key="10">
    <source>
        <dbReference type="RuleBase" id="RU003525"/>
    </source>
</evidence>